<dbReference type="Pfam" id="PF04198">
    <property type="entry name" value="Sugar-bind"/>
    <property type="match status" value="1"/>
</dbReference>
<sequence length="309" mass="34183">MNYEDSLIIKTAWYYYIENMTQQKISEKLGISRMKVIKLLEKARQDGVIQFQISQERSRHLKVEQELIRRWNLKDAFVVPSAPGISSLNDTIAKAAAMYISDRITENTYINIGYGDTLGRVINHLATITEAPLSAVSLTGGVSYYLPNTFSSKFNAKLFLYPAPLVVSTKELCSAMQNEPSVQEISRMVNLASMTVVGIGGIREDATIIKNGIFTKNDFLYLSMQGAVGDILSHFIDQDGNPIHTDIEDRLLSTSLATLRTLPNVIGVAAGDSKLKAIRASLKGGYLNVLITDEQTALNLMEEDPDSPI</sequence>
<keyword evidence="2" id="KW-0805">Transcription regulation</keyword>
<keyword evidence="4" id="KW-0804">Transcription</keyword>
<name>A0A2M8Z867_9FIRM</name>
<dbReference type="GO" id="GO:0030246">
    <property type="term" value="F:carbohydrate binding"/>
    <property type="evidence" value="ECO:0007669"/>
    <property type="project" value="InterPro"/>
</dbReference>
<evidence type="ECO:0000313" key="6">
    <source>
        <dbReference type="EMBL" id="PJJ29648.1"/>
    </source>
</evidence>
<proteinExistence type="inferred from homology"/>
<organism evidence="6 7">
    <name type="scientific">[Clostridium] celerecrescens 18A</name>
    <dbReference type="NCBI Taxonomy" id="1286362"/>
    <lineage>
        <taxon>Bacteria</taxon>
        <taxon>Bacillati</taxon>
        <taxon>Bacillota</taxon>
        <taxon>Clostridia</taxon>
        <taxon>Lachnospirales</taxon>
        <taxon>Lachnospiraceae</taxon>
        <taxon>Lacrimispora</taxon>
    </lineage>
</organism>
<evidence type="ECO:0000256" key="4">
    <source>
        <dbReference type="ARBA" id="ARBA00023163"/>
    </source>
</evidence>
<dbReference type="InterPro" id="IPR051054">
    <property type="entry name" value="SorC_transcr_regulators"/>
</dbReference>
<protein>
    <submittedName>
        <fullName evidence="6">DNA-binding transcriptional regulator LsrR (DeoR family)</fullName>
    </submittedName>
</protein>
<comment type="similarity">
    <text evidence="1">Belongs to the SorC transcriptional regulatory family.</text>
</comment>
<dbReference type="PANTHER" id="PTHR34294">
    <property type="entry name" value="TRANSCRIPTIONAL REGULATOR-RELATED"/>
    <property type="match status" value="1"/>
</dbReference>
<dbReference type="GO" id="GO:0003677">
    <property type="term" value="F:DNA binding"/>
    <property type="evidence" value="ECO:0007669"/>
    <property type="project" value="UniProtKB-KW"/>
</dbReference>
<reference evidence="6 7" key="1">
    <citation type="submission" date="2017-11" db="EMBL/GenBank/DDBJ databases">
        <title>Understudied soil microbes with underappreciated capabilities: Untangling the Clostridium saccharolyticum group.</title>
        <authorList>
            <person name="Leschine S."/>
        </authorList>
    </citation>
    <scope>NUCLEOTIDE SEQUENCE [LARGE SCALE GENOMIC DNA]</scope>
    <source>
        <strain evidence="6 7">18A</strain>
    </source>
</reference>
<gene>
    <name evidence="6" type="ORF">H171_3203</name>
</gene>
<evidence type="ECO:0000256" key="3">
    <source>
        <dbReference type="ARBA" id="ARBA00023125"/>
    </source>
</evidence>
<dbReference type="SUPFAM" id="SSF100950">
    <property type="entry name" value="NagB/RpiA/CoA transferase-like"/>
    <property type="match status" value="1"/>
</dbReference>
<evidence type="ECO:0000256" key="2">
    <source>
        <dbReference type="ARBA" id="ARBA00023015"/>
    </source>
</evidence>
<dbReference type="InterPro" id="IPR036388">
    <property type="entry name" value="WH-like_DNA-bd_sf"/>
</dbReference>
<evidence type="ECO:0000313" key="7">
    <source>
        <dbReference type="Proteomes" id="UP000231092"/>
    </source>
</evidence>
<evidence type="ECO:0000256" key="1">
    <source>
        <dbReference type="ARBA" id="ARBA00010466"/>
    </source>
</evidence>
<dbReference type="Gene3D" id="1.10.10.10">
    <property type="entry name" value="Winged helix-like DNA-binding domain superfamily/Winged helix DNA-binding domain"/>
    <property type="match status" value="1"/>
</dbReference>
<dbReference type="EMBL" id="PGET01000001">
    <property type="protein sequence ID" value="PJJ29648.1"/>
    <property type="molecule type" value="Genomic_DNA"/>
</dbReference>
<dbReference type="OrthoDB" id="58802at2"/>
<dbReference type="RefSeq" id="WP_100306018.1">
    <property type="nucleotide sequence ID" value="NZ_PGET01000001.1"/>
</dbReference>
<evidence type="ECO:0000259" key="5">
    <source>
        <dbReference type="Pfam" id="PF04198"/>
    </source>
</evidence>
<dbReference type="Gene3D" id="3.40.50.1360">
    <property type="match status" value="1"/>
</dbReference>
<dbReference type="InterPro" id="IPR037171">
    <property type="entry name" value="NagB/RpiA_transferase-like"/>
</dbReference>
<dbReference type="PANTHER" id="PTHR34294:SF1">
    <property type="entry name" value="TRANSCRIPTIONAL REGULATOR LSRR"/>
    <property type="match status" value="1"/>
</dbReference>
<dbReference type="AlphaFoldDB" id="A0A2M8Z867"/>
<keyword evidence="3 6" id="KW-0238">DNA-binding</keyword>
<dbReference type="InterPro" id="IPR007324">
    <property type="entry name" value="Sugar-bd_dom_put"/>
</dbReference>
<feature type="domain" description="Sugar-binding" evidence="5">
    <location>
        <begin position="59"/>
        <end position="301"/>
    </location>
</feature>
<comment type="caution">
    <text evidence="6">The sequence shown here is derived from an EMBL/GenBank/DDBJ whole genome shotgun (WGS) entry which is preliminary data.</text>
</comment>
<dbReference type="Proteomes" id="UP000231092">
    <property type="component" value="Unassembled WGS sequence"/>
</dbReference>
<accession>A0A2M8Z867</accession>